<organism evidence="1 2">
    <name type="scientific">Cyclotella atomus</name>
    <dbReference type="NCBI Taxonomy" id="382360"/>
    <lineage>
        <taxon>Eukaryota</taxon>
        <taxon>Sar</taxon>
        <taxon>Stramenopiles</taxon>
        <taxon>Ochrophyta</taxon>
        <taxon>Bacillariophyta</taxon>
        <taxon>Coscinodiscophyceae</taxon>
        <taxon>Thalassiosirophycidae</taxon>
        <taxon>Stephanodiscales</taxon>
        <taxon>Stephanodiscaceae</taxon>
        <taxon>Cyclotella</taxon>
    </lineage>
</organism>
<proteinExistence type="predicted"/>
<accession>A0ABD3PC16</accession>
<comment type="caution">
    <text evidence="1">The sequence shown here is derived from an EMBL/GenBank/DDBJ whole genome shotgun (WGS) entry which is preliminary data.</text>
</comment>
<dbReference type="AlphaFoldDB" id="A0ABD3PC16"/>
<evidence type="ECO:0000313" key="1">
    <source>
        <dbReference type="EMBL" id="KAL3785638.1"/>
    </source>
</evidence>
<gene>
    <name evidence="1" type="ORF">ACHAWO_005982</name>
</gene>
<dbReference type="Proteomes" id="UP001530400">
    <property type="component" value="Unassembled WGS sequence"/>
</dbReference>
<name>A0ABD3PC16_9STRA</name>
<sequence>MYSASSGCRRVSFDSVEVREYDVTIGDNPSCRSGPPISLDWSFSVVPTKNIDDFELQRFNERVTNKSQLCLSKYTRRNMLLFCWGFTEEELKKATRQVNQIQRQRTMTESFMLVHMMHEAFQELKVEICKGLSHQTRPRMLDVCKVQGNRIKHKRRGTNETIELSLDDEIGSA</sequence>
<evidence type="ECO:0000313" key="2">
    <source>
        <dbReference type="Proteomes" id="UP001530400"/>
    </source>
</evidence>
<dbReference type="EMBL" id="JALLPJ020000684">
    <property type="protein sequence ID" value="KAL3785638.1"/>
    <property type="molecule type" value="Genomic_DNA"/>
</dbReference>
<reference evidence="1 2" key="1">
    <citation type="submission" date="2024-10" db="EMBL/GenBank/DDBJ databases">
        <title>Updated reference genomes for cyclostephanoid diatoms.</title>
        <authorList>
            <person name="Roberts W.R."/>
            <person name="Alverson A.J."/>
        </authorList>
    </citation>
    <scope>NUCLEOTIDE SEQUENCE [LARGE SCALE GENOMIC DNA]</scope>
    <source>
        <strain evidence="1 2">AJA010-31</strain>
    </source>
</reference>
<keyword evidence="2" id="KW-1185">Reference proteome</keyword>
<protein>
    <submittedName>
        <fullName evidence="1">Uncharacterized protein</fullName>
    </submittedName>
</protein>